<dbReference type="GO" id="GO:0052572">
    <property type="term" value="P:response to host immune response"/>
    <property type="evidence" value="ECO:0007669"/>
    <property type="project" value="TreeGrafter"/>
</dbReference>
<comment type="similarity">
    <text evidence="1">Belongs to the mycobacterial PPE family.</text>
</comment>
<dbReference type="EMBL" id="MVHD01000012">
    <property type="protein sequence ID" value="OQZ91104.1"/>
    <property type="molecule type" value="Genomic_DNA"/>
</dbReference>
<dbReference type="Pfam" id="PF00823">
    <property type="entry name" value="PPE"/>
    <property type="match status" value="1"/>
</dbReference>
<keyword evidence="5" id="KW-1185">Reference proteome</keyword>
<evidence type="ECO:0000313" key="5">
    <source>
        <dbReference type="Proteomes" id="UP000192319"/>
    </source>
</evidence>
<evidence type="ECO:0000313" key="3">
    <source>
        <dbReference type="EMBL" id="MCV7379857.1"/>
    </source>
</evidence>
<dbReference type="InterPro" id="IPR038332">
    <property type="entry name" value="PPE_sf"/>
</dbReference>
<accession>A0AA42BZK4</accession>
<feature type="domain" description="PPE" evidence="2">
    <location>
        <begin position="3"/>
        <end position="161"/>
    </location>
</feature>
<dbReference type="FunFam" id="1.20.1260.20:FF:000001">
    <property type="entry name" value="PPE family protein PPE41"/>
    <property type="match status" value="1"/>
</dbReference>
<name>A0AA42BZK4_9MYCO</name>
<dbReference type="Proteomes" id="UP001141650">
    <property type="component" value="Unassembled WGS sequence"/>
</dbReference>
<comment type="caution">
    <text evidence="3">The sequence shown here is derived from an EMBL/GenBank/DDBJ whole genome shotgun (WGS) entry which is preliminary data.</text>
</comment>
<dbReference type="AlphaFoldDB" id="A0AA42BZK4"/>
<dbReference type="PANTHER" id="PTHR46766:SF1">
    <property type="entry name" value="GLUTAMINE-RICH PROTEIN 2"/>
    <property type="match status" value="1"/>
</dbReference>
<gene>
    <name evidence="4" type="ORF">BST11_09675</name>
    <name evidence="3" type="ORF">H7K38_14500</name>
</gene>
<sequence>MFFAFFPPEVNSGLMYTGPGSGPLVAAAAAWDGLAADLYSTASSYESVISALTSGWTGPSALTMAAAATPYVSWMSATAAQAAEVGAQVKAATAAYEGAFAMTVPPAVVAANRALLAVLVATNIFGQNTPAIAATEADYLEMWAQDVAAMNGYAAASTTAVQVQAFSVPPTMTTSAAATPAVGITDGASVLAGLTGLGGALNGALDSLTTSGPLSGVLSQLGLGSLASLASANPTTLAQQGSVFIQYAMYPAQMLMQMSSMGQNGSTGLVSSGPDELLTTIGNFVDDKMKLVVGGISNQLSTFGSSISAKLASATQLGGLSIPPGWSNAAQGVDGLTRAAPLLPSNSVSTVPLSQAVAGTQASPLAQGLMNALSGAHSPAGIANKLPPVKFMPRSPLGG</sequence>
<proteinExistence type="inferred from homology"/>
<evidence type="ECO:0000313" key="4">
    <source>
        <dbReference type="EMBL" id="OQZ91104.1"/>
    </source>
</evidence>
<dbReference type="PANTHER" id="PTHR46766">
    <property type="entry name" value="GLUTAMINE-RICH PROTEIN 2"/>
    <property type="match status" value="1"/>
</dbReference>
<reference evidence="3" key="2">
    <citation type="submission" date="2020-07" db="EMBL/GenBank/DDBJ databases">
        <authorList>
            <person name="Pettersson B.M.F."/>
            <person name="Behra P.R.K."/>
            <person name="Ramesh M."/>
            <person name="Das S."/>
            <person name="Dasgupta S."/>
            <person name="Kirsebom L.A."/>
        </authorList>
    </citation>
    <scope>NUCLEOTIDE SEQUENCE</scope>
    <source>
        <strain evidence="3">CCUG 55640</strain>
    </source>
</reference>
<dbReference type="InterPro" id="IPR000030">
    <property type="entry name" value="PPE_dom"/>
</dbReference>
<dbReference type="EMBL" id="JACKVH010000013">
    <property type="protein sequence ID" value="MCV7379857.1"/>
    <property type="molecule type" value="Genomic_DNA"/>
</dbReference>
<evidence type="ECO:0000256" key="1">
    <source>
        <dbReference type="ARBA" id="ARBA00010652"/>
    </source>
</evidence>
<reference evidence="4 5" key="1">
    <citation type="submission" date="2017-02" db="EMBL/GenBank/DDBJ databases">
        <title>The new phylogeny of genus Mycobacterium.</title>
        <authorList>
            <person name="Tortoli E."/>
            <person name="Trovato A."/>
            <person name="Cirillo D.M."/>
        </authorList>
    </citation>
    <scope>NUCLEOTIDE SEQUENCE [LARGE SCALE GENOMIC DNA]</scope>
    <source>
        <strain evidence="4 5">DSM 45230</strain>
    </source>
</reference>
<reference evidence="3" key="3">
    <citation type="journal article" date="2022" name="BMC Genomics">
        <title>Comparative genome analysis of mycobacteria focusing on tRNA and non-coding RNA.</title>
        <authorList>
            <person name="Behra P.R.K."/>
            <person name="Pettersson B.M.F."/>
            <person name="Ramesh M."/>
            <person name="Das S."/>
            <person name="Dasgupta S."/>
            <person name="Kirsebom L.A."/>
        </authorList>
    </citation>
    <scope>NUCLEOTIDE SEQUENCE</scope>
    <source>
        <strain evidence="3">CCUG 55640</strain>
    </source>
</reference>
<evidence type="ECO:0000313" key="6">
    <source>
        <dbReference type="Proteomes" id="UP001141650"/>
    </source>
</evidence>
<dbReference type="Gene3D" id="1.20.1260.20">
    <property type="entry name" value="PPE superfamily"/>
    <property type="match status" value="1"/>
</dbReference>
<organism evidence="3 6">
    <name type="scientific">Mycobacterium alsense</name>
    <dbReference type="NCBI Taxonomy" id="324058"/>
    <lineage>
        <taxon>Bacteria</taxon>
        <taxon>Bacillati</taxon>
        <taxon>Actinomycetota</taxon>
        <taxon>Actinomycetes</taxon>
        <taxon>Mycobacteriales</taxon>
        <taxon>Mycobacteriaceae</taxon>
        <taxon>Mycobacterium</taxon>
    </lineage>
</organism>
<dbReference type="SUPFAM" id="SSF140459">
    <property type="entry name" value="PE/PPE dimer-like"/>
    <property type="match status" value="1"/>
</dbReference>
<evidence type="ECO:0000259" key="2">
    <source>
        <dbReference type="Pfam" id="PF00823"/>
    </source>
</evidence>
<protein>
    <submittedName>
        <fullName evidence="3">PPE family protein</fullName>
    </submittedName>
</protein>
<dbReference type="Proteomes" id="UP000192319">
    <property type="component" value="Unassembled WGS sequence"/>
</dbReference>